<comment type="function">
    <text evidence="2">Component of the dihydroxyacetone kinase complex, which is responsible for the phosphoenolpyruvate (PEP)-dependent phosphorylation of dihydroxyacetone. DhaM serves as the phosphoryl donor. Is phosphorylated by phosphoenolpyruvate in an EI- and HPr-dependent reaction, and a phosphorelay system on histidine residues finally leads to phosphoryl transfer to DhaL and dihydroxyacetone.</text>
</comment>
<dbReference type="EMBL" id="ABXP02000106">
    <property type="protein sequence ID" value="KKC29004.1"/>
    <property type="molecule type" value="Genomic_DNA"/>
</dbReference>
<reference evidence="7 8" key="1">
    <citation type="submission" date="2008-07" db="EMBL/GenBank/DDBJ databases">
        <authorList>
            <person name="Gonzalez J."/>
            <person name="Sokolova T."/>
            <person name="Ferriera S."/>
            <person name="Johnson J."/>
            <person name="Kravitz S."/>
            <person name="Beeson K."/>
            <person name="Sutton G."/>
            <person name="Rogers Y.-H."/>
            <person name="Friedman R."/>
            <person name="Frazier M."/>
            <person name="Venter J.C."/>
        </authorList>
    </citation>
    <scope>NUCLEOTIDE SEQUENCE [LARGE SCALE GENOMIC DNA]</scope>
    <source>
        <strain evidence="7 8">DSM 12653</strain>
    </source>
</reference>
<dbReference type="GO" id="GO:0009401">
    <property type="term" value="P:phosphoenolpyruvate-dependent sugar phosphotransferase system"/>
    <property type="evidence" value="ECO:0007669"/>
    <property type="project" value="InterPro"/>
</dbReference>
<dbReference type="InterPro" id="IPR036662">
    <property type="entry name" value="PTS_EIIA_man-typ_sf"/>
</dbReference>
<dbReference type="GO" id="GO:0016020">
    <property type="term" value="C:membrane"/>
    <property type="evidence" value="ECO:0007669"/>
    <property type="project" value="InterPro"/>
</dbReference>
<dbReference type="NCBIfam" id="TIGR02364">
    <property type="entry name" value="dha_pts"/>
    <property type="match status" value="1"/>
</dbReference>
<name>A0A0F5PMB3_9THEO</name>
<reference evidence="7 8" key="2">
    <citation type="journal article" date="2015" name="BMC Genomics">
        <title>Analysis of three genomes within the thermophilic bacterial species Caldanaerobacter subterraneus with a focus on carbon monoxide dehydrogenase evolution and hydrolase diversity.</title>
        <authorList>
            <person name="Sant'Anna F.H."/>
            <person name="Lebedinsky A.V."/>
            <person name="Sokolova T.G."/>
            <person name="Robb F.T."/>
            <person name="Gonzalez J.M."/>
        </authorList>
    </citation>
    <scope>NUCLEOTIDE SEQUENCE [LARGE SCALE GENOMIC DNA]</scope>
    <source>
        <strain evidence="7 8">DSM 12653</strain>
    </source>
</reference>
<evidence type="ECO:0000256" key="3">
    <source>
        <dbReference type="ARBA" id="ARBA00012095"/>
    </source>
</evidence>
<dbReference type="PANTHER" id="PTHR38594">
    <property type="entry name" value="PEP-DEPENDENT DIHYDROXYACETONE KINASE, PHOSPHORYL DONOR SUBUNIT DHAM"/>
    <property type="match status" value="1"/>
</dbReference>
<evidence type="ECO:0000256" key="2">
    <source>
        <dbReference type="ARBA" id="ARBA00002788"/>
    </source>
</evidence>
<dbReference type="InterPro" id="IPR004701">
    <property type="entry name" value="PTS_EIIA_man-typ"/>
</dbReference>
<dbReference type="InterPro" id="IPR039643">
    <property type="entry name" value="DhaM"/>
</dbReference>
<dbReference type="InterPro" id="IPR012844">
    <property type="entry name" value="DhaM_N"/>
</dbReference>
<dbReference type="AlphaFoldDB" id="A0A0F5PMB3"/>
<dbReference type="Gene3D" id="3.40.50.510">
    <property type="entry name" value="Phosphotransferase system, mannose-type IIA component"/>
    <property type="match status" value="1"/>
</dbReference>
<evidence type="ECO:0000256" key="5">
    <source>
        <dbReference type="ARBA" id="ARBA00046577"/>
    </source>
</evidence>
<proteinExistence type="predicted"/>
<protein>
    <recommendedName>
        <fullName evidence="3">phosphoenolpyruvate--glycerone phosphotransferase</fullName>
        <ecNumber evidence="3">2.7.1.121</ecNumber>
    </recommendedName>
</protein>
<comment type="subunit">
    <text evidence="5">Homodimer. The dihydroxyacetone kinase complex is composed of a homodimer of DhaM, a homodimer of DhaK and the subunit DhaL.</text>
</comment>
<evidence type="ECO:0000256" key="1">
    <source>
        <dbReference type="ARBA" id="ARBA00001113"/>
    </source>
</evidence>
<evidence type="ECO:0000313" key="8">
    <source>
        <dbReference type="Proteomes" id="UP000010146"/>
    </source>
</evidence>
<reference evidence="8" key="3">
    <citation type="submission" date="2015-02" db="EMBL/GenBank/DDBJ databases">
        <title>Genome analysis of three genomes within the thermophilic hydrogenogenic bacterial species Caldanaerobacter subterraneus.</title>
        <authorList>
            <person name="Sant'Anna F.H."/>
            <person name="Lebedinsky A."/>
            <person name="Sokolova T."/>
            <person name="Robb F.T."/>
            <person name="Gonzalez J.M."/>
        </authorList>
    </citation>
    <scope>NUCLEOTIDE SEQUENCE [LARGE SCALE GENOMIC DNA]</scope>
    <source>
        <strain evidence="8">DSM 12653</strain>
    </source>
</reference>
<keyword evidence="4" id="KW-0808">Transferase</keyword>
<evidence type="ECO:0000259" key="6">
    <source>
        <dbReference type="PROSITE" id="PS51096"/>
    </source>
</evidence>
<accession>A0A0F5PMB3</accession>
<feature type="domain" description="PTS EIIA type-4" evidence="6">
    <location>
        <begin position="6"/>
        <end position="133"/>
    </location>
</feature>
<dbReference type="PANTHER" id="PTHR38594:SF1">
    <property type="entry name" value="PEP-DEPENDENT DIHYDROXYACETONE KINASE, PHOSPHORYL DONOR SUBUNIT DHAM"/>
    <property type="match status" value="1"/>
</dbReference>
<dbReference type="EC" id="2.7.1.121" evidence="3"/>
<dbReference type="Proteomes" id="UP000010146">
    <property type="component" value="Unassembled WGS sequence"/>
</dbReference>
<organism evidence="7 8">
    <name type="scientific">Caldanaerobacter subterraneus subsp. pacificus DSM 12653</name>
    <dbReference type="NCBI Taxonomy" id="391606"/>
    <lineage>
        <taxon>Bacteria</taxon>
        <taxon>Bacillati</taxon>
        <taxon>Bacillota</taxon>
        <taxon>Clostridia</taxon>
        <taxon>Thermoanaerobacterales</taxon>
        <taxon>Thermoanaerobacteraceae</taxon>
        <taxon>Caldanaerobacter</taxon>
    </lineage>
</organism>
<evidence type="ECO:0000313" key="7">
    <source>
        <dbReference type="EMBL" id="KKC29004.1"/>
    </source>
</evidence>
<gene>
    <name evidence="7" type="ORF">CDSM653_01855</name>
</gene>
<dbReference type="GO" id="GO:0019563">
    <property type="term" value="P:glycerol catabolic process"/>
    <property type="evidence" value="ECO:0007669"/>
    <property type="project" value="InterPro"/>
</dbReference>
<evidence type="ECO:0000256" key="4">
    <source>
        <dbReference type="ARBA" id="ARBA00022679"/>
    </source>
</evidence>
<comment type="caution">
    <text evidence="7">The sequence shown here is derived from an EMBL/GenBank/DDBJ whole genome shotgun (WGS) entry which is preliminary data.</text>
</comment>
<dbReference type="Pfam" id="PF03610">
    <property type="entry name" value="EIIA-man"/>
    <property type="match status" value="1"/>
</dbReference>
<dbReference type="GO" id="GO:0047324">
    <property type="term" value="F:phosphoenolpyruvate-glycerone phosphotransferase activity"/>
    <property type="evidence" value="ECO:0007669"/>
    <property type="project" value="UniProtKB-EC"/>
</dbReference>
<dbReference type="SUPFAM" id="SSF53062">
    <property type="entry name" value="PTS system fructose IIA component-like"/>
    <property type="match status" value="1"/>
</dbReference>
<comment type="catalytic activity">
    <reaction evidence="1">
        <text>dihydroxyacetone + phosphoenolpyruvate = dihydroxyacetone phosphate + pyruvate</text>
        <dbReference type="Rhea" id="RHEA:18381"/>
        <dbReference type="ChEBI" id="CHEBI:15361"/>
        <dbReference type="ChEBI" id="CHEBI:16016"/>
        <dbReference type="ChEBI" id="CHEBI:57642"/>
        <dbReference type="ChEBI" id="CHEBI:58702"/>
        <dbReference type="EC" id="2.7.1.121"/>
    </reaction>
</comment>
<sequence length="135" mass="14045">MVEGKMVGIVLVSHSRKIVEGVFELVNQMTRGKVPIGIAGGTPDGRLGTDAAEIVEQVKKVDRGEGVVVLVDIGSAVMSAQTAVELLGEEYEGKVKIADAPLVEGAVAAAVEASIGSDFEKVLTVAEEAKKMNKL</sequence>
<dbReference type="PROSITE" id="PS51096">
    <property type="entry name" value="PTS_EIIA_TYPE_4"/>
    <property type="match status" value="1"/>
</dbReference>